<keyword evidence="1" id="KW-1133">Transmembrane helix</keyword>
<protein>
    <submittedName>
        <fullName evidence="2">Uncharacterized protein</fullName>
    </submittedName>
</protein>
<feature type="transmembrane region" description="Helical" evidence="1">
    <location>
        <begin position="81"/>
        <end position="102"/>
    </location>
</feature>
<keyword evidence="3" id="KW-1185">Reference proteome</keyword>
<keyword evidence="1" id="KW-0812">Transmembrane</keyword>
<reference evidence="3" key="1">
    <citation type="submission" date="2019-06" db="EMBL/GenBank/DDBJ databases">
        <title>Gordonia isolated from sludge of a wastewater treatment plant.</title>
        <authorList>
            <person name="Tamura T."/>
            <person name="Aoyama K."/>
            <person name="Kang Y."/>
            <person name="Saito S."/>
            <person name="Akiyama N."/>
            <person name="Yazawa K."/>
            <person name="Gonoi T."/>
            <person name="Mikami Y."/>
        </authorList>
    </citation>
    <scope>NUCLEOTIDE SEQUENCE [LARGE SCALE GENOMIC DNA]</scope>
    <source>
        <strain evidence="3">NBRC 107696</strain>
    </source>
</reference>
<dbReference type="AlphaFoldDB" id="A0A7I9VBS1"/>
<sequence>MGAAVNPKLVPILWGVVGASVVLLIAAFLPWASVEAGPFSQTVSGTTDGRDGVFTLVLALIAGGIAGSAVFLTAKQPALPLAAGIGAVVAGVISALIAIIDIVDIQGNAPSGLADVSVSVGFGLWLTLLAAVVLAAAGGALLVVRRQHS</sequence>
<comment type="caution">
    <text evidence="2">The sequence shown here is derived from an EMBL/GenBank/DDBJ whole genome shotgun (WGS) entry which is preliminary data.</text>
</comment>
<keyword evidence="1" id="KW-0472">Membrane</keyword>
<feature type="transmembrane region" description="Helical" evidence="1">
    <location>
        <begin position="52"/>
        <end position="74"/>
    </location>
</feature>
<evidence type="ECO:0000313" key="2">
    <source>
        <dbReference type="EMBL" id="GEE02480.1"/>
    </source>
</evidence>
<feature type="transmembrane region" description="Helical" evidence="1">
    <location>
        <begin position="12"/>
        <end position="32"/>
    </location>
</feature>
<name>A0A7I9VBS1_9ACTN</name>
<dbReference type="Proteomes" id="UP000444960">
    <property type="component" value="Unassembled WGS sequence"/>
</dbReference>
<evidence type="ECO:0000313" key="3">
    <source>
        <dbReference type="Proteomes" id="UP000444960"/>
    </source>
</evidence>
<feature type="transmembrane region" description="Helical" evidence="1">
    <location>
        <begin position="122"/>
        <end position="144"/>
    </location>
</feature>
<evidence type="ECO:0000256" key="1">
    <source>
        <dbReference type="SAM" id="Phobius"/>
    </source>
</evidence>
<dbReference type="EMBL" id="BJOV01000005">
    <property type="protein sequence ID" value="GEE02480.1"/>
    <property type="molecule type" value="Genomic_DNA"/>
</dbReference>
<gene>
    <name evidence="2" type="ORF">nbrc107696_29260</name>
</gene>
<proteinExistence type="predicted"/>
<accession>A0A7I9VBS1</accession>
<organism evidence="2 3">
    <name type="scientific">Gordonia spumicola</name>
    <dbReference type="NCBI Taxonomy" id="589161"/>
    <lineage>
        <taxon>Bacteria</taxon>
        <taxon>Bacillati</taxon>
        <taxon>Actinomycetota</taxon>
        <taxon>Actinomycetes</taxon>
        <taxon>Mycobacteriales</taxon>
        <taxon>Gordoniaceae</taxon>
        <taxon>Gordonia</taxon>
    </lineage>
</organism>